<dbReference type="GO" id="GO:0000381">
    <property type="term" value="P:regulation of alternative mRNA splicing, via spliceosome"/>
    <property type="evidence" value="ECO:0007669"/>
    <property type="project" value="InterPro"/>
</dbReference>
<dbReference type="AlphaFoldDB" id="A0AAV3ZUM6"/>
<keyword evidence="5" id="KW-0539">Nucleus</keyword>
<evidence type="ECO:0000256" key="4">
    <source>
        <dbReference type="ARBA" id="ARBA00023187"/>
    </source>
</evidence>
<feature type="compositionally biased region" description="Basic and acidic residues" evidence="7">
    <location>
        <begin position="11"/>
        <end position="38"/>
    </location>
</feature>
<feature type="compositionally biased region" description="Polar residues" evidence="7">
    <location>
        <begin position="268"/>
        <end position="315"/>
    </location>
</feature>
<dbReference type="Pfam" id="PF17098">
    <property type="entry name" value="Wtap"/>
    <property type="match status" value="1"/>
</dbReference>
<comment type="caution">
    <text evidence="8">The sequence shown here is derived from an EMBL/GenBank/DDBJ whole genome shotgun (WGS) entry which is preliminary data.</text>
</comment>
<dbReference type="GO" id="GO:0016556">
    <property type="term" value="P:mRNA modification"/>
    <property type="evidence" value="ECO:0007669"/>
    <property type="project" value="InterPro"/>
</dbReference>
<name>A0AAV3ZUM6_9GAST</name>
<keyword evidence="3" id="KW-0507">mRNA processing</keyword>
<evidence type="ECO:0000256" key="5">
    <source>
        <dbReference type="ARBA" id="ARBA00023242"/>
    </source>
</evidence>
<feature type="region of interest" description="Disordered" evidence="7">
    <location>
        <begin position="480"/>
        <end position="508"/>
    </location>
</feature>
<evidence type="ECO:0000256" key="1">
    <source>
        <dbReference type="ARBA" id="ARBA00004123"/>
    </source>
</evidence>
<dbReference type="GO" id="GO:0008380">
    <property type="term" value="P:RNA splicing"/>
    <property type="evidence" value="ECO:0007669"/>
    <property type="project" value="UniProtKB-KW"/>
</dbReference>
<evidence type="ECO:0000313" key="8">
    <source>
        <dbReference type="EMBL" id="GFN97613.1"/>
    </source>
</evidence>
<organism evidence="8 9">
    <name type="scientific">Plakobranchus ocellatus</name>
    <dbReference type="NCBI Taxonomy" id="259542"/>
    <lineage>
        <taxon>Eukaryota</taxon>
        <taxon>Metazoa</taxon>
        <taxon>Spiralia</taxon>
        <taxon>Lophotrochozoa</taxon>
        <taxon>Mollusca</taxon>
        <taxon>Gastropoda</taxon>
        <taxon>Heterobranchia</taxon>
        <taxon>Euthyneura</taxon>
        <taxon>Panpulmonata</taxon>
        <taxon>Sacoglossa</taxon>
        <taxon>Placobranchoidea</taxon>
        <taxon>Plakobranchidae</taxon>
        <taxon>Plakobranchus</taxon>
    </lineage>
</organism>
<dbReference type="GO" id="GO:0006397">
    <property type="term" value="P:mRNA processing"/>
    <property type="evidence" value="ECO:0007669"/>
    <property type="project" value="UniProtKB-KW"/>
</dbReference>
<evidence type="ECO:0000313" key="9">
    <source>
        <dbReference type="Proteomes" id="UP000735302"/>
    </source>
</evidence>
<evidence type="ECO:0000256" key="6">
    <source>
        <dbReference type="SAM" id="Coils"/>
    </source>
</evidence>
<feature type="region of interest" description="Disordered" evidence="7">
    <location>
        <begin position="411"/>
        <end position="456"/>
    </location>
</feature>
<dbReference type="InterPro" id="IPR033757">
    <property type="entry name" value="WTAP"/>
</dbReference>
<keyword evidence="9" id="KW-1185">Reference proteome</keyword>
<dbReference type="Proteomes" id="UP000735302">
    <property type="component" value="Unassembled WGS sequence"/>
</dbReference>
<dbReference type="GO" id="GO:0005634">
    <property type="term" value="C:nucleus"/>
    <property type="evidence" value="ECO:0007669"/>
    <property type="project" value="UniProtKB-SubCell"/>
</dbReference>
<gene>
    <name evidence="8" type="ORF">PoB_002411900</name>
</gene>
<keyword evidence="4" id="KW-0508">mRNA splicing</keyword>
<feature type="region of interest" description="Disordered" evidence="7">
    <location>
        <begin position="250"/>
        <end position="315"/>
    </location>
</feature>
<evidence type="ECO:0000256" key="3">
    <source>
        <dbReference type="ARBA" id="ARBA00022664"/>
    </source>
</evidence>
<dbReference type="EMBL" id="BLXT01002790">
    <property type="protein sequence ID" value="GFN97613.1"/>
    <property type="molecule type" value="Genomic_DNA"/>
</dbReference>
<protein>
    <submittedName>
        <fullName evidence="8">Pre-mRNA-splicing regulator wtap-like</fullName>
    </submittedName>
</protein>
<feature type="coiled-coil region" evidence="6">
    <location>
        <begin position="87"/>
        <end position="148"/>
    </location>
</feature>
<comment type="similarity">
    <text evidence="2">Belongs to the fl(2)d family.</text>
</comment>
<evidence type="ECO:0000256" key="7">
    <source>
        <dbReference type="SAM" id="MobiDB-lite"/>
    </source>
</evidence>
<feature type="compositionally biased region" description="Polar residues" evidence="7">
    <location>
        <begin position="480"/>
        <end position="503"/>
    </location>
</feature>
<reference evidence="8 9" key="1">
    <citation type="journal article" date="2021" name="Elife">
        <title>Chloroplast acquisition without the gene transfer in kleptoplastic sea slugs, Plakobranchus ocellatus.</title>
        <authorList>
            <person name="Maeda T."/>
            <person name="Takahashi S."/>
            <person name="Yoshida T."/>
            <person name="Shimamura S."/>
            <person name="Takaki Y."/>
            <person name="Nagai Y."/>
            <person name="Toyoda A."/>
            <person name="Suzuki Y."/>
            <person name="Arimoto A."/>
            <person name="Ishii H."/>
            <person name="Satoh N."/>
            <person name="Nishiyama T."/>
            <person name="Hasebe M."/>
            <person name="Maruyama T."/>
            <person name="Minagawa J."/>
            <person name="Obokata J."/>
            <person name="Shigenobu S."/>
        </authorList>
    </citation>
    <scope>NUCLEOTIDE SEQUENCE [LARGE SCALE GENOMIC DNA]</scope>
</reference>
<accession>A0AAV3ZUM6</accession>
<proteinExistence type="inferred from homology"/>
<dbReference type="PANTHER" id="PTHR15217:SF0">
    <property type="entry name" value="PRE-MRNA-SPLICING REGULATOR WTAP"/>
    <property type="match status" value="1"/>
</dbReference>
<dbReference type="PANTHER" id="PTHR15217">
    <property type="entry name" value="WILMS' TUMOR 1-ASSOCIATING PROTEIN"/>
    <property type="match status" value="1"/>
</dbReference>
<feature type="compositionally biased region" description="Polar residues" evidence="7">
    <location>
        <begin position="548"/>
        <end position="563"/>
    </location>
</feature>
<sequence length="604" mass="66546">MSETSLSPKRPRLDFDDSASKDEHSEKYRSRDREREQDDQSSYSNSHSKHKKRLEPVEDDEGKDEDCKAKLSGAETARREHTLVMRLANKEQELQECMNQIQEMKQAQTQNTAQLRSMLLDPAINLVFQRMAKEMDDHKDKLKQKQNELTAWKFTPDSQTGMRVMARCRMLLQENQELGKMISSGRTARLEGEIVLHKALATEMKKNQKELDEFVGELEEDVDGMQGMILLLRQQLKEAQEQIARLQTENEQLRTLRIPPEPEPGGSSLANSSATTPTHSWSDAEQNSGVAPGTSVHSVAQDTTSKASAQKHTSLANSSTVFKVEADAAGSLSAGVETNHDHLLSSTHPFDEFNSGLFASKVTPDSGVLTQEEEEETSVDAPDFTSAARLHDSKQIPQSCDQLDIFQNTTDKKTSSKENTSSDLEIAPQVSLPESLSGKTTPPPMLNEVSQGTQSPDIKSKVFVENDHVRTTSLSTSIATHSSIDTNSTNCSSHSLHPGSTQKSETRTKEMAESQTAINFSVEGGTFIQESNNAIARTKESLPLSSDEVVTTEQTVNQQGTGETENKSELHQSLGLGTDSKVEDDKMECPSSLGLVNGSAKAHN</sequence>
<comment type="subcellular location">
    <subcellularLocation>
        <location evidence="1">Nucleus</location>
    </subcellularLocation>
</comment>
<keyword evidence="6" id="KW-0175">Coiled coil</keyword>
<feature type="region of interest" description="Disordered" evidence="7">
    <location>
        <begin position="1"/>
        <end position="76"/>
    </location>
</feature>
<evidence type="ECO:0000256" key="2">
    <source>
        <dbReference type="ARBA" id="ARBA00010313"/>
    </source>
</evidence>
<feature type="region of interest" description="Disordered" evidence="7">
    <location>
        <begin position="543"/>
        <end position="604"/>
    </location>
</feature>